<evidence type="ECO:0000313" key="1">
    <source>
        <dbReference type="Proteomes" id="UP000046392"/>
    </source>
</evidence>
<sequence length="105" mass="12343">MNNIQKKSMIEITEDNINNAKQNIIMEQGLALEKLLITKIPKEIINMPYSKYLELKYEALSDRSVTNMEDTLYHFDKIRDRVRSGRATTEEEKIYKSIKLFGKSK</sequence>
<name>A0A0N5CE79_STREA</name>
<proteinExistence type="predicted"/>
<dbReference type="WBParaSite" id="SPAL_0001616900.1">
    <property type="protein sequence ID" value="SPAL_0001616900.1"/>
    <property type="gene ID" value="SPAL_0001616900"/>
</dbReference>
<dbReference type="Proteomes" id="UP000046392">
    <property type="component" value="Unplaced"/>
</dbReference>
<dbReference type="AlphaFoldDB" id="A0A0N5CE79"/>
<evidence type="ECO:0000313" key="2">
    <source>
        <dbReference type="WBParaSite" id="SPAL_0001616900.1"/>
    </source>
</evidence>
<accession>A0A0N5CE79</accession>
<organism evidence="1 2">
    <name type="scientific">Strongyloides papillosus</name>
    <name type="common">Intestinal threadworm</name>
    <dbReference type="NCBI Taxonomy" id="174720"/>
    <lineage>
        <taxon>Eukaryota</taxon>
        <taxon>Metazoa</taxon>
        <taxon>Ecdysozoa</taxon>
        <taxon>Nematoda</taxon>
        <taxon>Chromadorea</taxon>
        <taxon>Rhabditida</taxon>
        <taxon>Tylenchina</taxon>
        <taxon>Panagrolaimomorpha</taxon>
        <taxon>Strongyloidoidea</taxon>
        <taxon>Strongyloididae</taxon>
        <taxon>Strongyloides</taxon>
    </lineage>
</organism>
<reference evidence="2" key="1">
    <citation type="submission" date="2017-02" db="UniProtKB">
        <authorList>
            <consortium name="WormBaseParasite"/>
        </authorList>
    </citation>
    <scope>IDENTIFICATION</scope>
</reference>
<protein>
    <submittedName>
        <fullName evidence="2">Prevent-host-death protein</fullName>
    </submittedName>
</protein>
<keyword evidence="1" id="KW-1185">Reference proteome</keyword>